<dbReference type="Proteomes" id="UP000266841">
    <property type="component" value="Unassembled WGS sequence"/>
</dbReference>
<comment type="caution">
    <text evidence="1">The sequence shown here is derived from an EMBL/GenBank/DDBJ whole genome shotgun (WGS) entry which is preliminary data.</text>
</comment>
<protein>
    <submittedName>
        <fullName evidence="1">Uncharacterized protein</fullName>
    </submittedName>
</protein>
<gene>
    <name evidence="1" type="ORF">THAOC_28966</name>
</gene>
<proteinExistence type="predicted"/>
<dbReference type="AlphaFoldDB" id="K0RHR4"/>
<evidence type="ECO:0000313" key="1">
    <source>
        <dbReference type="EMBL" id="EJK51829.1"/>
    </source>
</evidence>
<keyword evidence="2" id="KW-1185">Reference proteome</keyword>
<dbReference type="EMBL" id="AGNL01040950">
    <property type="protein sequence ID" value="EJK51829.1"/>
    <property type="molecule type" value="Genomic_DNA"/>
</dbReference>
<reference evidence="1 2" key="1">
    <citation type="journal article" date="2012" name="Genome Biol.">
        <title>Genome and low-iron response of an oceanic diatom adapted to chronic iron limitation.</title>
        <authorList>
            <person name="Lommer M."/>
            <person name="Specht M."/>
            <person name="Roy A.S."/>
            <person name="Kraemer L."/>
            <person name="Andreson R."/>
            <person name="Gutowska M.A."/>
            <person name="Wolf J."/>
            <person name="Bergner S.V."/>
            <person name="Schilhabel M.B."/>
            <person name="Klostermeier U.C."/>
            <person name="Beiko R.G."/>
            <person name="Rosenstiel P."/>
            <person name="Hippler M."/>
            <person name="Laroche J."/>
        </authorList>
    </citation>
    <scope>NUCLEOTIDE SEQUENCE [LARGE SCALE GENOMIC DNA]</scope>
    <source>
        <strain evidence="1 2">CCMP1005</strain>
    </source>
</reference>
<organism evidence="1 2">
    <name type="scientific">Thalassiosira oceanica</name>
    <name type="common">Marine diatom</name>
    <dbReference type="NCBI Taxonomy" id="159749"/>
    <lineage>
        <taxon>Eukaryota</taxon>
        <taxon>Sar</taxon>
        <taxon>Stramenopiles</taxon>
        <taxon>Ochrophyta</taxon>
        <taxon>Bacillariophyta</taxon>
        <taxon>Coscinodiscophyceae</taxon>
        <taxon>Thalassiosirophycidae</taxon>
        <taxon>Thalassiosirales</taxon>
        <taxon>Thalassiosiraceae</taxon>
        <taxon>Thalassiosira</taxon>
    </lineage>
</organism>
<feature type="non-terminal residue" evidence="1">
    <location>
        <position position="1"/>
    </location>
</feature>
<evidence type="ECO:0000313" key="2">
    <source>
        <dbReference type="Proteomes" id="UP000266841"/>
    </source>
</evidence>
<sequence length="51" mass="5733">LFPRHVFAMASSSAAKEHVHPLHDKVLLGIIRVFLTWDLQNCGDSLGYNKV</sequence>
<name>K0RHR4_THAOC</name>
<accession>K0RHR4</accession>